<keyword evidence="5" id="KW-0223">Dioxygenase</keyword>
<dbReference type="GO" id="GO:0016706">
    <property type="term" value="F:2-oxoglutarate-dependent dioxygenase activity"/>
    <property type="evidence" value="ECO:0007669"/>
    <property type="project" value="UniProtKB-ARBA"/>
</dbReference>
<gene>
    <name evidence="5" type="ORF">EV695_3209</name>
</gene>
<dbReference type="AlphaFoldDB" id="A0A4R1EYT3"/>
<feature type="domain" description="TauD/TfdA-like" evidence="4">
    <location>
        <begin position="63"/>
        <end position="316"/>
    </location>
</feature>
<dbReference type="EMBL" id="SMFQ01000004">
    <property type="protein sequence ID" value="TCJ85242.1"/>
    <property type="molecule type" value="Genomic_DNA"/>
</dbReference>
<keyword evidence="6" id="KW-1185">Reference proteome</keyword>
<dbReference type="PANTHER" id="PTHR10696:SF56">
    <property type="entry name" value="TAUD_TFDA-LIKE DOMAIN-CONTAINING PROTEIN"/>
    <property type="match status" value="1"/>
</dbReference>
<dbReference type="SUPFAM" id="SSF51197">
    <property type="entry name" value="Clavaminate synthase-like"/>
    <property type="match status" value="1"/>
</dbReference>
<dbReference type="PANTHER" id="PTHR10696">
    <property type="entry name" value="GAMMA-BUTYROBETAINE HYDROXYLASE-RELATED"/>
    <property type="match status" value="1"/>
</dbReference>
<comment type="cofactor">
    <cofactor evidence="1">
        <name>Fe(2+)</name>
        <dbReference type="ChEBI" id="CHEBI:29033"/>
    </cofactor>
</comment>
<keyword evidence="3" id="KW-0045">Antibiotic biosynthesis</keyword>
<keyword evidence="2" id="KW-0560">Oxidoreductase</keyword>
<organism evidence="5 6">
    <name type="scientific">Cocleimonas flava</name>
    <dbReference type="NCBI Taxonomy" id="634765"/>
    <lineage>
        <taxon>Bacteria</taxon>
        <taxon>Pseudomonadati</taxon>
        <taxon>Pseudomonadota</taxon>
        <taxon>Gammaproteobacteria</taxon>
        <taxon>Thiotrichales</taxon>
        <taxon>Thiotrichaceae</taxon>
        <taxon>Cocleimonas</taxon>
    </lineage>
</organism>
<dbReference type="InterPro" id="IPR042098">
    <property type="entry name" value="TauD-like_sf"/>
</dbReference>
<sequence>MNTLPPIYSSKFPPTLTTETAWKGPSIKNTPEKWVYTFKQEDIDEINEAVAKFIASDLKLETISKDNFQLPLLGNKLNKIKSELTDGLGFKLFRGLDISTYNREEVATLFMGIGSHLGNPRSQNAAGHLLGHVRDIGADENDPNSRIYQTNSRQTFHTDSADVVGLICLKTAKSGGESLLVSAESIYNEMLKRRPDLVKLLFSPVATDKRGEVEPGQKPFFTIPVFSWFKNKLTVIYQRQYIDSGQRFDGVPELPENYVDALNLFDELANDESLNLSMKLEVGDMQFVHNHSMLHDRRGFMDWPERENRRHLLRLWLSVPDDRELPPIFKERYGNIDVGNRGGVIVEGTKLNAPID</sequence>
<dbReference type="RefSeq" id="WP_131906943.1">
    <property type="nucleotide sequence ID" value="NZ_BAAAFU010000001.1"/>
</dbReference>
<comment type="caution">
    <text evidence="5">The sequence shown here is derived from an EMBL/GenBank/DDBJ whole genome shotgun (WGS) entry which is preliminary data.</text>
</comment>
<dbReference type="Gene3D" id="3.60.130.10">
    <property type="entry name" value="Clavaminate synthase-like"/>
    <property type="match status" value="1"/>
</dbReference>
<dbReference type="InterPro" id="IPR050411">
    <property type="entry name" value="AlphaKG_dependent_hydroxylases"/>
</dbReference>
<evidence type="ECO:0000256" key="2">
    <source>
        <dbReference type="ARBA" id="ARBA00023002"/>
    </source>
</evidence>
<dbReference type="InterPro" id="IPR003819">
    <property type="entry name" value="TauD/TfdA-like"/>
</dbReference>
<dbReference type="Pfam" id="PF02668">
    <property type="entry name" value="TauD"/>
    <property type="match status" value="1"/>
</dbReference>
<protein>
    <submittedName>
        <fullName evidence="5">TfdA family taurine catabolism dioxygenase TauD</fullName>
    </submittedName>
</protein>
<evidence type="ECO:0000259" key="4">
    <source>
        <dbReference type="Pfam" id="PF02668"/>
    </source>
</evidence>
<dbReference type="GO" id="GO:0017000">
    <property type="term" value="P:antibiotic biosynthetic process"/>
    <property type="evidence" value="ECO:0007669"/>
    <property type="project" value="UniProtKB-KW"/>
</dbReference>
<evidence type="ECO:0000256" key="1">
    <source>
        <dbReference type="ARBA" id="ARBA00001954"/>
    </source>
</evidence>
<accession>A0A4R1EYT3</accession>
<name>A0A4R1EYT3_9GAMM</name>
<reference evidence="5 6" key="1">
    <citation type="submission" date="2019-03" db="EMBL/GenBank/DDBJ databases">
        <title>Genomic Encyclopedia of Type Strains, Phase IV (KMG-IV): sequencing the most valuable type-strain genomes for metagenomic binning, comparative biology and taxonomic classification.</title>
        <authorList>
            <person name="Goeker M."/>
        </authorList>
    </citation>
    <scope>NUCLEOTIDE SEQUENCE [LARGE SCALE GENOMIC DNA]</scope>
    <source>
        <strain evidence="5 6">DSM 24830</strain>
    </source>
</reference>
<evidence type="ECO:0000256" key="3">
    <source>
        <dbReference type="ARBA" id="ARBA00023194"/>
    </source>
</evidence>
<evidence type="ECO:0000313" key="6">
    <source>
        <dbReference type="Proteomes" id="UP000294887"/>
    </source>
</evidence>
<dbReference type="OrthoDB" id="753054at2"/>
<dbReference type="Proteomes" id="UP000294887">
    <property type="component" value="Unassembled WGS sequence"/>
</dbReference>
<evidence type="ECO:0000313" key="5">
    <source>
        <dbReference type="EMBL" id="TCJ85242.1"/>
    </source>
</evidence>
<proteinExistence type="predicted"/>